<comment type="caution">
    <text evidence="1">The sequence shown here is derived from an EMBL/GenBank/DDBJ whole genome shotgun (WGS) entry which is preliminary data.</text>
</comment>
<evidence type="ECO:0000313" key="2">
    <source>
        <dbReference type="Proteomes" id="UP001384579"/>
    </source>
</evidence>
<reference evidence="1 2" key="1">
    <citation type="journal article" date="2020" name="Harmful Algae">
        <title>Molecular and morphological characterization of a novel dihydroanatoxin-a producing Microcoleus species (cyanobacteria) from the Russian River, California, USA.</title>
        <authorList>
            <person name="Conklin K.Y."/>
            <person name="Stancheva R."/>
            <person name="Otten T.G."/>
            <person name="Fadness R."/>
            <person name="Boyer G.L."/>
            <person name="Read B."/>
            <person name="Zhang X."/>
            <person name="Sheath R.G."/>
        </authorList>
    </citation>
    <scope>NUCLEOTIDE SEQUENCE [LARGE SCALE GENOMIC DNA]</scope>
    <source>
        <strain evidence="1 2">PTRS2</strain>
    </source>
</reference>
<protein>
    <submittedName>
        <fullName evidence="1">Uncharacterized protein</fullName>
    </submittedName>
</protein>
<dbReference type="Proteomes" id="UP001384579">
    <property type="component" value="Unassembled WGS sequence"/>
</dbReference>
<proteinExistence type="predicted"/>
<keyword evidence="2" id="KW-1185">Reference proteome</keyword>
<dbReference type="EMBL" id="JBBLXS010001451">
    <property type="protein sequence ID" value="MEK0189632.1"/>
    <property type="molecule type" value="Genomic_DNA"/>
</dbReference>
<feature type="non-terminal residue" evidence="1">
    <location>
        <position position="64"/>
    </location>
</feature>
<evidence type="ECO:0000313" key="1">
    <source>
        <dbReference type="EMBL" id="MEK0189632.1"/>
    </source>
</evidence>
<gene>
    <name evidence="1" type="ORF">WMG39_33020</name>
</gene>
<sequence>MRQTPFAVLSQLLTAIFAASLAHLGWLAAPTVPFLSAATAMQAVLSIAITSQSALPQVFIADLA</sequence>
<accession>A0ABU8YZE3</accession>
<organism evidence="1 2">
    <name type="scientific">Microcoleus anatoxicus PTRS2</name>
    <dbReference type="NCBI Taxonomy" id="2705321"/>
    <lineage>
        <taxon>Bacteria</taxon>
        <taxon>Bacillati</taxon>
        <taxon>Cyanobacteriota</taxon>
        <taxon>Cyanophyceae</taxon>
        <taxon>Oscillatoriophycideae</taxon>
        <taxon>Oscillatoriales</taxon>
        <taxon>Microcoleaceae</taxon>
        <taxon>Microcoleus</taxon>
        <taxon>Microcoleus anatoxicus</taxon>
    </lineage>
</organism>
<name>A0ABU8YZE3_9CYAN</name>